<evidence type="ECO:0000313" key="4">
    <source>
        <dbReference type="EMBL" id="KAJ3515476.1"/>
    </source>
</evidence>
<evidence type="ECO:0000256" key="3">
    <source>
        <dbReference type="ARBA" id="ARBA00023002"/>
    </source>
</evidence>
<protein>
    <recommendedName>
        <fullName evidence="6">NAD(P)-binding protein</fullName>
    </recommendedName>
</protein>
<dbReference type="GO" id="GO:0016491">
    <property type="term" value="F:oxidoreductase activity"/>
    <property type="evidence" value="ECO:0007669"/>
    <property type="project" value="UniProtKB-KW"/>
</dbReference>
<dbReference type="InterPro" id="IPR036291">
    <property type="entry name" value="NAD(P)-bd_dom_sf"/>
</dbReference>
<reference evidence="4" key="1">
    <citation type="submission" date="2022-07" db="EMBL/GenBank/DDBJ databases">
        <title>Genome Sequence of Agrocybe chaxingu.</title>
        <authorList>
            <person name="Buettner E."/>
        </authorList>
    </citation>
    <scope>NUCLEOTIDE SEQUENCE</scope>
    <source>
        <strain evidence="4">MP-N11</strain>
    </source>
</reference>
<dbReference type="EMBL" id="JANKHO010000095">
    <property type="protein sequence ID" value="KAJ3515476.1"/>
    <property type="molecule type" value="Genomic_DNA"/>
</dbReference>
<keyword evidence="5" id="KW-1185">Reference proteome</keyword>
<sequence>MSTTKVYVVANADRGIGPALVEVLSRKHEDIVIYAGACNPSNATKFKELASRFPGKVEITEVASGDESTSIALAKAIQANHGYVDVVIYNAGIANYMASASDVSPHAFREHLEVICSLPQLSNESKINTPQINATAVLVLYQAMSTLLKEGKSKPKFIAISTEAAHTNEDRMEPFGYASYSASKATLNYICRKIHYENSWLVAFPITPGVITTSKNDSVGHVSDKLFIPLDELATSIVKIVDGATREKEGGQFMSFNGTKLDW</sequence>
<keyword evidence="2" id="KW-0521">NADP</keyword>
<gene>
    <name evidence="4" type="ORF">NLJ89_g1741</name>
</gene>
<dbReference type="AlphaFoldDB" id="A0A9W8MZI0"/>
<dbReference type="Pfam" id="PF00106">
    <property type="entry name" value="adh_short"/>
    <property type="match status" value="1"/>
</dbReference>
<dbReference type="SUPFAM" id="SSF51735">
    <property type="entry name" value="NAD(P)-binding Rossmann-fold domains"/>
    <property type="match status" value="1"/>
</dbReference>
<dbReference type="Proteomes" id="UP001148786">
    <property type="component" value="Unassembled WGS sequence"/>
</dbReference>
<accession>A0A9W8MZI0</accession>
<evidence type="ECO:0008006" key="6">
    <source>
        <dbReference type="Google" id="ProtNLM"/>
    </source>
</evidence>
<dbReference type="OrthoDB" id="9876299at2759"/>
<dbReference type="InterPro" id="IPR002347">
    <property type="entry name" value="SDR_fam"/>
</dbReference>
<dbReference type="InterPro" id="IPR051468">
    <property type="entry name" value="Fungal_SecMetab_SDRs"/>
</dbReference>
<evidence type="ECO:0000313" key="5">
    <source>
        <dbReference type="Proteomes" id="UP001148786"/>
    </source>
</evidence>
<evidence type="ECO:0000256" key="1">
    <source>
        <dbReference type="ARBA" id="ARBA00006484"/>
    </source>
</evidence>
<organism evidence="4 5">
    <name type="scientific">Agrocybe chaxingu</name>
    <dbReference type="NCBI Taxonomy" id="84603"/>
    <lineage>
        <taxon>Eukaryota</taxon>
        <taxon>Fungi</taxon>
        <taxon>Dikarya</taxon>
        <taxon>Basidiomycota</taxon>
        <taxon>Agaricomycotina</taxon>
        <taxon>Agaricomycetes</taxon>
        <taxon>Agaricomycetidae</taxon>
        <taxon>Agaricales</taxon>
        <taxon>Agaricineae</taxon>
        <taxon>Strophariaceae</taxon>
        <taxon>Agrocybe</taxon>
    </lineage>
</organism>
<dbReference type="PANTHER" id="PTHR43544">
    <property type="entry name" value="SHORT-CHAIN DEHYDROGENASE/REDUCTASE"/>
    <property type="match status" value="1"/>
</dbReference>
<dbReference type="GO" id="GO:0005737">
    <property type="term" value="C:cytoplasm"/>
    <property type="evidence" value="ECO:0007669"/>
    <property type="project" value="TreeGrafter"/>
</dbReference>
<dbReference type="PANTHER" id="PTHR43544:SF7">
    <property type="entry name" value="NADB-LER2"/>
    <property type="match status" value="1"/>
</dbReference>
<evidence type="ECO:0000256" key="2">
    <source>
        <dbReference type="ARBA" id="ARBA00022857"/>
    </source>
</evidence>
<dbReference type="Gene3D" id="3.40.50.720">
    <property type="entry name" value="NAD(P)-binding Rossmann-like Domain"/>
    <property type="match status" value="1"/>
</dbReference>
<comment type="caution">
    <text evidence="4">The sequence shown here is derived from an EMBL/GenBank/DDBJ whole genome shotgun (WGS) entry which is preliminary data.</text>
</comment>
<proteinExistence type="inferred from homology"/>
<dbReference type="PRINTS" id="PR00081">
    <property type="entry name" value="GDHRDH"/>
</dbReference>
<comment type="similarity">
    <text evidence="1">Belongs to the short-chain dehydrogenases/reductases (SDR) family.</text>
</comment>
<keyword evidence="3" id="KW-0560">Oxidoreductase</keyword>
<name>A0A9W8MZI0_9AGAR</name>